<reference evidence="8 9" key="1">
    <citation type="journal article" date="2018" name="Evol. Lett.">
        <title>Horizontal gene cluster transfer increased hallucinogenic mushroom diversity.</title>
        <authorList>
            <person name="Reynolds H.T."/>
            <person name="Vijayakumar V."/>
            <person name="Gluck-Thaler E."/>
            <person name="Korotkin H.B."/>
            <person name="Matheny P.B."/>
            <person name="Slot J.C."/>
        </authorList>
    </citation>
    <scope>NUCLEOTIDE SEQUENCE [LARGE SCALE GENOMIC DNA]</scope>
    <source>
        <strain evidence="8 9">SRW20</strain>
    </source>
</reference>
<proteinExistence type="predicted"/>
<feature type="transmembrane region" description="Helical" evidence="7">
    <location>
        <begin position="484"/>
        <end position="508"/>
    </location>
</feature>
<dbReference type="Proteomes" id="UP000284706">
    <property type="component" value="Unassembled WGS sequence"/>
</dbReference>
<evidence type="ECO:0000256" key="7">
    <source>
        <dbReference type="SAM" id="Phobius"/>
    </source>
</evidence>
<dbReference type="GO" id="GO:0022857">
    <property type="term" value="F:transmembrane transporter activity"/>
    <property type="evidence" value="ECO:0007669"/>
    <property type="project" value="InterPro"/>
</dbReference>
<dbReference type="PANTHER" id="PTHR43791">
    <property type="entry name" value="PERMEASE-RELATED"/>
    <property type="match status" value="1"/>
</dbReference>
<feature type="transmembrane region" description="Helical" evidence="7">
    <location>
        <begin position="119"/>
        <end position="139"/>
    </location>
</feature>
<dbReference type="STRING" id="231916.A0A409VU90"/>
<dbReference type="GO" id="GO:0016020">
    <property type="term" value="C:membrane"/>
    <property type="evidence" value="ECO:0007669"/>
    <property type="project" value="UniProtKB-SubCell"/>
</dbReference>
<feature type="transmembrane region" description="Helical" evidence="7">
    <location>
        <begin position="361"/>
        <end position="381"/>
    </location>
</feature>
<feature type="compositionally biased region" description="Polar residues" evidence="6">
    <location>
        <begin position="1"/>
        <end position="14"/>
    </location>
</feature>
<feature type="transmembrane region" description="Helical" evidence="7">
    <location>
        <begin position="240"/>
        <end position="262"/>
    </location>
</feature>
<dbReference type="AlphaFoldDB" id="A0A409VU90"/>
<keyword evidence="3 7" id="KW-0812">Transmembrane</keyword>
<comment type="subcellular location">
    <subcellularLocation>
        <location evidence="1">Membrane</location>
        <topology evidence="1">Multi-pass membrane protein</topology>
    </subcellularLocation>
</comment>
<feature type="transmembrane region" description="Helical" evidence="7">
    <location>
        <begin position="177"/>
        <end position="197"/>
    </location>
</feature>
<dbReference type="EMBL" id="NHYE01005563">
    <property type="protein sequence ID" value="PPQ69759.1"/>
    <property type="molecule type" value="Genomic_DNA"/>
</dbReference>
<evidence type="ECO:0000256" key="3">
    <source>
        <dbReference type="ARBA" id="ARBA00022692"/>
    </source>
</evidence>
<evidence type="ECO:0000313" key="9">
    <source>
        <dbReference type="Proteomes" id="UP000284706"/>
    </source>
</evidence>
<feature type="transmembrane region" description="Helical" evidence="7">
    <location>
        <begin position="451"/>
        <end position="472"/>
    </location>
</feature>
<evidence type="ECO:0000313" key="8">
    <source>
        <dbReference type="EMBL" id="PPQ69759.1"/>
    </source>
</evidence>
<dbReference type="SUPFAM" id="SSF103473">
    <property type="entry name" value="MFS general substrate transporter"/>
    <property type="match status" value="1"/>
</dbReference>
<dbReference type="OrthoDB" id="6730379at2759"/>
<dbReference type="InterPro" id="IPR036259">
    <property type="entry name" value="MFS_trans_sf"/>
</dbReference>
<evidence type="ECO:0000256" key="4">
    <source>
        <dbReference type="ARBA" id="ARBA00022989"/>
    </source>
</evidence>
<organism evidence="8 9">
    <name type="scientific">Gymnopilus dilepis</name>
    <dbReference type="NCBI Taxonomy" id="231916"/>
    <lineage>
        <taxon>Eukaryota</taxon>
        <taxon>Fungi</taxon>
        <taxon>Dikarya</taxon>
        <taxon>Basidiomycota</taxon>
        <taxon>Agaricomycotina</taxon>
        <taxon>Agaricomycetes</taxon>
        <taxon>Agaricomycetidae</taxon>
        <taxon>Agaricales</taxon>
        <taxon>Agaricineae</taxon>
        <taxon>Hymenogastraceae</taxon>
        <taxon>Gymnopilus</taxon>
    </lineage>
</organism>
<feature type="transmembrane region" description="Helical" evidence="7">
    <location>
        <begin position="390"/>
        <end position="409"/>
    </location>
</feature>
<evidence type="ECO:0000256" key="5">
    <source>
        <dbReference type="ARBA" id="ARBA00023136"/>
    </source>
</evidence>
<feature type="transmembrane region" description="Helical" evidence="7">
    <location>
        <begin position="326"/>
        <end position="349"/>
    </location>
</feature>
<name>A0A409VU90_9AGAR</name>
<dbReference type="InParanoid" id="A0A409VU90"/>
<feature type="transmembrane region" description="Helical" evidence="7">
    <location>
        <begin position="209"/>
        <end position="228"/>
    </location>
</feature>
<protein>
    <recommendedName>
        <fullName evidence="10">Major facilitator superfamily (MFS) profile domain-containing protein</fullName>
    </recommendedName>
</protein>
<dbReference type="Pfam" id="PF07690">
    <property type="entry name" value="MFS_1"/>
    <property type="match status" value="1"/>
</dbReference>
<evidence type="ECO:0008006" key="10">
    <source>
        <dbReference type="Google" id="ProtNLM"/>
    </source>
</evidence>
<keyword evidence="2" id="KW-0813">Transport</keyword>
<dbReference type="Gene3D" id="1.20.1250.20">
    <property type="entry name" value="MFS general substrate transporter like domains"/>
    <property type="match status" value="2"/>
</dbReference>
<evidence type="ECO:0000256" key="2">
    <source>
        <dbReference type="ARBA" id="ARBA00022448"/>
    </source>
</evidence>
<feature type="transmembrane region" description="Helical" evidence="7">
    <location>
        <begin position="85"/>
        <end position="107"/>
    </location>
</feature>
<keyword evidence="5 7" id="KW-0472">Membrane</keyword>
<feature type="transmembrane region" description="Helical" evidence="7">
    <location>
        <begin position="421"/>
        <end position="439"/>
    </location>
</feature>
<sequence>MMRPSPQRTYSDSSVRTEDEKACMSVGVENTGNDRQASDRANAKEKKDEALDLLSTQGRPSHFISAKEDALLVRKIDRHLMPMMFCIYFLQYLDKQTLAFTSVFGIASEADLTGDDYSLLGSIVYIAQLALQPLSAYFLVKFRLSIYVPSIVTAWGIALACSGAAKNFLGLLFGRFFLGAFEASLQASFILIVQIWYRRHEQGFRLACFYSTTGWTNILGPLFVYGIGHIKSNVVYPYQLVYIILGGITFLVGLLSSVHLIWQFRDTDSSAFRFSIFPDNAVRCKFLTTEEKVMAVERLRANQQGLETKSFKMKQVIEMIFDLKSWCWATIEFAAATASGGWITFAPLILKSFGYSSDRVMLLMVPYGVIMVVVIWVGFWLNRRFSLKSLILIGALLLCITALVILLKAGRSADDLPLLLFAYYLMPAFQLINTTIVNWQASNVAGHTKKSATTAATMMGLFAGNIVGPLLFSSKDMPYYRKGIVAMLICYGTCGVLVLLTVAYLAYLNKWNEGRRVRKGKGKSTVHHNIRPLTHFVSVRTWAAACIVDYSMISAANVEELHLTSNPTPGAAETGRRAFDDLTDLENEEFIVS</sequence>
<evidence type="ECO:0000256" key="6">
    <source>
        <dbReference type="SAM" id="MobiDB-lite"/>
    </source>
</evidence>
<accession>A0A409VU90</accession>
<comment type="caution">
    <text evidence="8">The sequence shown here is derived from an EMBL/GenBank/DDBJ whole genome shotgun (WGS) entry which is preliminary data.</text>
</comment>
<keyword evidence="4 7" id="KW-1133">Transmembrane helix</keyword>
<keyword evidence="9" id="KW-1185">Reference proteome</keyword>
<evidence type="ECO:0000256" key="1">
    <source>
        <dbReference type="ARBA" id="ARBA00004141"/>
    </source>
</evidence>
<feature type="region of interest" description="Disordered" evidence="6">
    <location>
        <begin position="1"/>
        <end position="43"/>
    </location>
</feature>
<dbReference type="InterPro" id="IPR011701">
    <property type="entry name" value="MFS"/>
</dbReference>
<gene>
    <name evidence="8" type="ORF">CVT26_014034</name>
</gene>
<dbReference type="PANTHER" id="PTHR43791:SF59">
    <property type="entry name" value="TRANSPORTER, PUTATIVE (AFU_ORTHOLOGUE AFUA_1G06550)-RELATED"/>
    <property type="match status" value="1"/>
</dbReference>
<feature type="transmembrane region" description="Helical" evidence="7">
    <location>
        <begin position="146"/>
        <end position="165"/>
    </location>
</feature>